<protein>
    <submittedName>
        <fullName evidence="1">Uncharacterized protein</fullName>
    </submittedName>
</protein>
<proteinExistence type="predicted"/>
<sequence>MRVCLNVEKPFGAVLKDLFHNGTPRTPSTAAWGMRYTARTLLLKEISSYNLAKLKLHVPFKKDSWS</sequence>
<organism evidence="1">
    <name type="scientific">bioreactor metagenome</name>
    <dbReference type="NCBI Taxonomy" id="1076179"/>
    <lineage>
        <taxon>unclassified sequences</taxon>
        <taxon>metagenomes</taxon>
        <taxon>ecological metagenomes</taxon>
    </lineage>
</organism>
<evidence type="ECO:0000313" key="1">
    <source>
        <dbReference type="EMBL" id="MPM21971.1"/>
    </source>
</evidence>
<comment type="caution">
    <text evidence="1">The sequence shown here is derived from an EMBL/GenBank/DDBJ whole genome shotgun (WGS) entry which is preliminary data.</text>
</comment>
<dbReference type="AlphaFoldDB" id="A0A644Y227"/>
<gene>
    <name evidence="1" type="ORF">SDC9_68421</name>
</gene>
<name>A0A644Y227_9ZZZZ</name>
<dbReference type="EMBL" id="VSSQ01003707">
    <property type="protein sequence ID" value="MPM21971.1"/>
    <property type="molecule type" value="Genomic_DNA"/>
</dbReference>
<accession>A0A644Y227</accession>
<reference evidence="1" key="1">
    <citation type="submission" date="2019-08" db="EMBL/GenBank/DDBJ databases">
        <authorList>
            <person name="Kucharzyk K."/>
            <person name="Murdoch R.W."/>
            <person name="Higgins S."/>
            <person name="Loffler F."/>
        </authorList>
    </citation>
    <scope>NUCLEOTIDE SEQUENCE</scope>
</reference>